<reference evidence="1" key="1">
    <citation type="submission" date="2022-07" db="EMBL/GenBank/DDBJ databases">
        <title>Phylogenomic reconstructions and comparative analyses of Kickxellomycotina fungi.</title>
        <authorList>
            <person name="Reynolds N.K."/>
            <person name="Stajich J.E."/>
            <person name="Barry K."/>
            <person name="Grigoriev I.V."/>
            <person name="Crous P."/>
            <person name="Smith M.E."/>
        </authorList>
    </citation>
    <scope>NUCLEOTIDE SEQUENCE</scope>
    <source>
        <strain evidence="1">NRRL 5244</strain>
    </source>
</reference>
<evidence type="ECO:0000313" key="2">
    <source>
        <dbReference type="Proteomes" id="UP001150603"/>
    </source>
</evidence>
<dbReference type="Proteomes" id="UP001150603">
    <property type="component" value="Unassembled WGS sequence"/>
</dbReference>
<name>A0ACC1J9F9_9FUNG</name>
<organism evidence="1 2">
    <name type="scientific">Linderina macrospora</name>
    <dbReference type="NCBI Taxonomy" id="4868"/>
    <lineage>
        <taxon>Eukaryota</taxon>
        <taxon>Fungi</taxon>
        <taxon>Fungi incertae sedis</taxon>
        <taxon>Zoopagomycota</taxon>
        <taxon>Kickxellomycotina</taxon>
        <taxon>Kickxellomycetes</taxon>
        <taxon>Kickxellales</taxon>
        <taxon>Kickxellaceae</taxon>
        <taxon>Linderina</taxon>
    </lineage>
</organism>
<keyword evidence="2" id="KW-1185">Reference proteome</keyword>
<gene>
    <name evidence="1" type="ORF">FBU59_003109</name>
</gene>
<protein>
    <submittedName>
        <fullName evidence="1">Uncharacterized protein</fullName>
    </submittedName>
</protein>
<proteinExistence type="predicted"/>
<sequence length="598" mass="66777">MASTKAAARPDPQHAAAAVGAHKRVTKPYLQAQVVHYKPRVSVLDKELTTVSYHGLVNFGLLLLSATLIRLAIENYMKYGILVSIPGGTVAWIDWLMSLLGVAIVAVTFVVGYVIERSAIPTLGKGKRTRGDVGVPKEEKRTVILHLLNLGFVLVGPGCVTYFGIFQPALGTFVMMCSCIMFLKLYSWAATNFDLRRAYRLGDAKLENDPMRFAHLRRGQLIVEKQPDDGSHSGNDDDDSSDEDSDKDEDVEELVKEVIPITTRASFSLNARALDGIHVAGDDRIDAKADALPRPRPRLRTKTVDGTAEILREMAESKNSSTTTIVEATESQPEEPARVGMSHPIDYKVAYPKNVTLGNFLYFWAAPTLCYQPSYPRMPGPVRKSFVAKRITELLICCLAMYIAIQQYAMPTLVGSVMAIDKRDAFWLSERVLKLSVISAGVWFLGFYAIFHAGLNASAELLGFADRAFYLDWWNSVDLAAYWREWNLPIHYFCKRHIMMPLVSAPLSLSPHLGVLLTFVVSAVMHELLFGIPTHSLKGYSFFGMLFQIPLIQLTQWLVRWRGPESGLGNAVFWISFCIVGQPLGVVQYYYDWVKNNP</sequence>
<comment type="caution">
    <text evidence="1">The sequence shown here is derived from an EMBL/GenBank/DDBJ whole genome shotgun (WGS) entry which is preliminary data.</text>
</comment>
<evidence type="ECO:0000313" key="1">
    <source>
        <dbReference type="EMBL" id="KAJ1942749.1"/>
    </source>
</evidence>
<accession>A0ACC1J9F9</accession>
<dbReference type="EMBL" id="JANBPW010001885">
    <property type="protein sequence ID" value="KAJ1942749.1"/>
    <property type="molecule type" value="Genomic_DNA"/>
</dbReference>